<evidence type="ECO:0000259" key="1">
    <source>
        <dbReference type="Pfam" id="PF13843"/>
    </source>
</evidence>
<dbReference type="Pfam" id="PF13843">
    <property type="entry name" value="DDE_Tnp_1_7"/>
    <property type="match status" value="1"/>
</dbReference>
<dbReference type="InterPro" id="IPR029526">
    <property type="entry name" value="PGBD"/>
</dbReference>
<keyword evidence="3" id="KW-1185">Reference proteome</keyword>
<evidence type="ECO:0000313" key="2">
    <source>
        <dbReference type="EMBL" id="KAJ8874613.1"/>
    </source>
</evidence>
<protein>
    <recommendedName>
        <fullName evidence="1">PiggyBac transposable element-derived protein domain-containing protein</fullName>
    </recommendedName>
</protein>
<feature type="domain" description="PiggyBac transposable element-derived protein" evidence="1">
    <location>
        <begin position="41"/>
        <end position="211"/>
    </location>
</feature>
<dbReference type="Proteomes" id="UP001159363">
    <property type="component" value="Chromosome 9"/>
</dbReference>
<name>A0ABQ9GRH2_9NEOP</name>
<proteinExistence type="predicted"/>
<dbReference type="EMBL" id="JARBHB010000010">
    <property type="protein sequence ID" value="KAJ8874613.1"/>
    <property type="molecule type" value="Genomic_DNA"/>
</dbReference>
<accession>A0ABQ9GRH2</accession>
<gene>
    <name evidence="2" type="ORF">PR048_025479</name>
</gene>
<dbReference type="PANTHER" id="PTHR46599">
    <property type="entry name" value="PIGGYBAC TRANSPOSABLE ELEMENT-DERIVED PROTEIN 4"/>
    <property type="match status" value="1"/>
</dbReference>
<sequence>MFLEPTLQFTNNCFSQKRDANSHNTWLISLIWIKISAGSRHGTKYLLNGFPYLGKDDNQPPNQSLSEHVVIKLMASYLGKGTNVTTDNSFTCVSLAEKLKMQSTSLIGTVNRARREIPQSVRTKKLYNTVVMKNNKTTWTVYWGMKNKNVPLLSTLHPNISIGNVQRHLAEIVSLYNSTKYGVDVLGKMARKYSVTAASWRWRVQVFYNIHGLAGIDTWVLFKQITRKKISWQVFLQVLSVELLSASAQSRQNRCKMSYIKSSNQTGI</sequence>
<dbReference type="PANTHER" id="PTHR46599:SF6">
    <property type="entry name" value="DUAL SPECIFICITY PHOSPHATASE 26"/>
    <property type="match status" value="1"/>
</dbReference>
<evidence type="ECO:0000313" key="3">
    <source>
        <dbReference type="Proteomes" id="UP001159363"/>
    </source>
</evidence>
<organism evidence="2 3">
    <name type="scientific">Dryococelus australis</name>
    <dbReference type="NCBI Taxonomy" id="614101"/>
    <lineage>
        <taxon>Eukaryota</taxon>
        <taxon>Metazoa</taxon>
        <taxon>Ecdysozoa</taxon>
        <taxon>Arthropoda</taxon>
        <taxon>Hexapoda</taxon>
        <taxon>Insecta</taxon>
        <taxon>Pterygota</taxon>
        <taxon>Neoptera</taxon>
        <taxon>Polyneoptera</taxon>
        <taxon>Phasmatodea</taxon>
        <taxon>Verophasmatodea</taxon>
        <taxon>Anareolatae</taxon>
        <taxon>Phasmatidae</taxon>
        <taxon>Eurycanthinae</taxon>
        <taxon>Dryococelus</taxon>
    </lineage>
</organism>
<reference evidence="2 3" key="1">
    <citation type="submission" date="2023-02" db="EMBL/GenBank/DDBJ databases">
        <title>LHISI_Scaffold_Assembly.</title>
        <authorList>
            <person name="Stuart O.P."/>
            <person name="Cleave R."/>
            <person name="Magrath M.J.L."/>
            <person name="Mikheyev A.S."/>
        </authorList>
    </citation>
    <scope>NUCLEOTIDE SEQUENCE [LARGE SCALE GENOMIC DNA]</scope>
    <source>
        <strain evidence="2">Daus_M_001</strain>
        <tissue evidence="2">Leg muscle</tissue>
    </source>
</reference>
<comment type="caution">
    <text evidence="2">The sequence shown here is derived from an EMBL/GenBank/DDBJ whole genome shotgun (WGS) entry which is preliminary data.</text>
</comment>